<feature type="transmembrane region" description="Helical" evidence="1">
    <location>
        <begin position="20"/>
        <end position="42"/>
    </location>
</feature>
<organism evidence="2 3">
    <name type="scientific">Desulfovibrio piger ATCC 29098</name>
    <dbReference type="NCBI Taxonomy" id="411464"/>
    <lineage>
        <taxon>Bacteria</taxon>
        <taxon>Pseudomonadati</taxon>
        <taxon>Thermodesulfobacteriota</taxon>
        <taxon>Desulfovibrionia</taxon>
        <taxon>Desulfovibrionales</taxon>
        <taxon>Desulfovibrionaceae</taxon>
        <taxon>Desulfovibrio</taxon>
    </lineage>
</organism>
<keyword evidence="1" id="KW-0812">Transmembrane</keyword>
<evidence type="ECO:0000256" key="1">
    <source>
        <dbReference type="SAM" id="Phobius"/>
    </source>
</evidence>
<comment type="caution">
    <text evidence="2">The sequence shown here is derived from an EMBL/GenBank/DDBJ whole genome shotgun (WGS) entry which is preliminary data.</text>
</comment>
<keyword evidence="1" id="KW-1133">Transmembrane helix</keyword>
<evidence type="ECO:0000313" key="2">
    <source>
        <dbReference type="EMBL" id="EEB32280.1"/>
    </source>
</evidence>
<protein>
    <submittedName>
        <fullName evidence="2">Uncharacterized protein</fullName>
    </submittedName>
</protein>
<sequence length="61" mass="6540">MVNGSIFPAADSWGRPQAAASVRPFSAGNPVGAVCIFLILRLKNKKWEKSKKKLASGGRIL</sequence>
<dbReference type="AlphaFoldDB" id="B6WXS2"/>
<dbReference type="EMBL" id="ABXU01000083">
    <property type="protein sequence ID" value="EEB32280.1"/>
    <property type="molecule type" value="Genomic_DNA"/>
</dbReference>
<gene>
    <name evidence="2" type="ORF">DESPIG_02901</name>
</gene>
<dbReference type="HOGENOM" id="CLU_2914983_0_0_7"/>
<keyword evidence="1" id="KW-0472">Membrane</keyword>
<accession>B6WXS2</accession>
<reference evidence="2 3" key="1">
    <citation type="submission" date="2008-10" db="EMBL/GenBank/DDBJ databases">
        <title>Draft genome sequence of Desulvovibrio piger (ATCC 29098).</title>
        <authorList>
            <person name="Sudarsanam P."/>
            <person name="Ley R."/>
            <person name="Guruge J."/>
            <person name="Turnbaugh P.J."/>
            <person name="Mahowald M."/>
            <person name="Liep D."/>
            <person name="Gordon J."/>
        </authorList>
    </citation>
    <scope>NUCLEOTIDE SEQUENCE [LARGE SCALE GENOMIC DNA]</scope>
    <source>
        <strain evidence="2 3">ATCC 29098</strain>
    </source>
</reference>
<reference evidence="2 3" key="2">
    <citation type="submission" date="2008-10" db="EMBL/GenBank/DDBJ databases">
        <authorList>
            <person name="Fulton L."/>
            <person name="Clifton S."/>
            <person name="Fulton B."/>
            <person name="Xu J."/>
            <person name="Minx P."/>
            <person name="Pepin K.H."/>
            <person name="Johnson M."/>
            <person name="Bhonagiri V."/>
            <person name="Nash W.E."/>
            <person name="Mardis E.R."/>
            <person name="Wilson R.K."/>
        </authorList>
    </citation>
    <scope>NUCLEOTIDE SEQUENCE [LARGE SCALE GENOMIC DNA]</scope>
    <source>
        <strain evidence="2 3">ATCC 29098</strain>
    </source>
</reference>
<evidence type="ECO:0000313" key="3">
    <source>
        <dbReference type="Proteomes" id="UP000003676"/>
    </source>
</evidence>
<dbReference type="Proteomes" id="UP000003676">
    <property type="component" value="Unassembled WGS sequence"/>
</dbReference>
<name>B6WXS2_9BACT</name>
<proteinExistence type="predicted"/>